<reference evidence="2 3" key="1">
    <citation type="submission" date="2018-02" db="EMBL/GenBank/DDBJ databases">
        <title>Reclassifiation of [Polyangium] brachysporum DSM 7029 as Guopingzhaonella breviflexa gen. nov., sp. nov., a member of the family Comamonadaceae.</title>
        <authorList>
            <person name="Tang B."/>
        </authorList>
    </citation>
    <scope>NUCLEOTIDE SEQUENCE [LARGE SCALE GENOMIC DNA]</scope>
    <source>
        <strain evidence="2 3">DSM 15344</strain>
    </source>
</reference>
<feature type="domain" description="SGNH hydrolase-type esterase" evidence="1">
    <location>
        <begin position="94"/>
        <end position="270"/>
    </location>
</feature>
<dbReference type="AlphaFoldDB" id="A0A2S5T0E2"/>
<evidence type="ECO:0000313" key="2">
    <source>
        <dbReference type="EMBL" id="PPE68412.1"/>
    </source>
</evidence>
<organism evidence="2 3">
    <name type="scientific">Caldimonas thermodepolymerans</name>
    <dbReference type="NCBI Taxonomy" id="215580"/>
    <lineage>
        <taxon>Bacteria</taxon>
        <taxon>Pseudomonadati</taxon>
        <taxon>Pseudomonadota</taxon>
        <taxon>Betaproteobacteria</taxon>
        <taxon>Burkholderiales</taxon>
        <taxon>Sphaerotilaceae</taxon>
        <taxon>Caldimonas</taxon>
    </lineage>
</organism>
<evidence type="ECO:0000313" key="3">
    <source>
        <dbReference type="Proteomes" id="UP000239406"/>
    </source>
</evidence>
<dbReference type="EMBL" id="PSNY01000028">
    <property type="protein sequence ID" value="PPE68412.1"/>
    <property type="molecule type" value="Genomic_DNA"/>
</dbReference>
<dbReference type="InterPro" id="IPR036514">
    <property type="entry name" value="SGNH_hydro_sf"/>
</dbReference>
<dbReference type="InterPro" id="IPR013830">
    <property type="entry name" value="SGNH_hydro"/>
</dbReference>
<keyword evidence="3" id="KW-1185">Reference proteome</keyword>
<dbReference type="SUPFAM" id="SSF52266">
    <property type="entry name" value="SGNH hydrolase"/>
    <property type="match status" value="1"/>
</dbReference>
<accession>A0A2S5T0E2</accession>
<proteinExistence type="predicted"/>
<protein>
    <recommendedName>
        <fullName evidence="1">SGNH hydrolase-type esterase domain-containing protein</fullName>
    </recommendedName>
</protein>
<name>A0A2S5T0E2_9BURK</name>
<dbReference type="Proteomes" id="UP000239406">
    <property type="component" value="Unassembled WGS sequence"/>
</dbReference>
<dbReference type="Gene3D" id="3.40.50.1110">
    <property type="entry name" value="SGNH hydrolase"/>
    <property type="match status" value="1"/>
</dbReference>
<comment type="caution">
    <text evidence="2">The sequence shown here is derived from an EMBL/GenBank/DDBJ whole genome shotgun (WGS) entry which is preliminary data.</text>
</comment>
<gene>
    <name evidence="2" type="ORF">C1702_17200</name>
</gene>
<evidence type="ECO:0000259" key="1">
    <source>
        <dbReference type="Pfam" id="PF13472"/>
    </source>
</evidence>
<dbReference type="Pfam" id="PF13472">
    <property type="entry name" value="Lipase_GDSL_2"/>
    <property type="match status" value="1"/>
</dbReference>
<sequence length="393" mass="43007">MVVVAVGAAVAIVQLDADAGRDVVEGAMSQWAVPLAVLGDSDSHAYHDTLHFPPGSPARGGPYRAITFQWTEVLARLRPEAIDLGPWGRWGMRRSWARVLGRLGRTVRAPRKEDHRHNFAVSGARCEDLLDGWRQTYALKQLMDEDPDRWARGVVVVRIGINSFGSEADLDRLAHDPRDPQVQAEVARCLDAIAASVDLIRASHPRTRFVLVGIFDNSRWARADVRWQDPVALHRIASGLDRFDDGLRRLARERRDVAFFDDRAWFAARWGGRDPEGRPAYRDVMLGGVLRVSNTAGDAPHNAVLADRHAGTVWNGWWAAALVELMNQQFGLGIAPMTDCEIASLLVQDGEPDRLGACMAADPVDGDAATPACVPSCRGAEPGGSIGMAEPAR</sequence>
<dbReference type="GO" id="GO:0016788">
    <property type="term" value="F:hydrolase activity, acting on ester bonds"/>
    <property type="evidence" value="ECO:0007669"/>
    <property type="project" value="UniProtKB-ARBA"/>
</dbReference>